<name>F6VW57_ORNAN</name>
<reference evidence="4" key="2">
    <citation type="submission" date="2025-08" db="UniProtKB">
        <authorList>
            <consortium name="Ensembl"/>
        </authorList>
    </citation>
    <scope>IDENTIFICATION</scope>
    <source>
        <strain evidence="4">Glennie</strain>
    </source>
</reference>
<keyword evidence="5" id="KW-1185">Reference proteome</keyword>
<dbReference type="Pfam" id="PF03456">
    <property type="entry name" value="uDENN"/>
    <property type="match status" value="1"/>
</dbReference>
<dbReference type="Pfam" id="PF02141">
    <property type="entry name" value="DENN"/>
    <property type="match status" value="1"/>
</dbReference>
<dbReference type="PANTHER" id="PTHR13196">
    <property type="entry name" value="DENN DOMAIN-CONTAINING"/>
    <property type="match status" value="1"/>
</dbReference>
<evidence type="ECO:0000313" key="4">
    <source>
        <dbReference type="Ensembl" id="ENSOANP00000013361.3"/>
    </source>
</evidence>
<dbReference type="InterPro" id="IPR001194">
    <property type="entry name" value="cDENN_dom"/>
</dbReference>
<dbReference type="PANTHER" id="PTHR13196:SF25">
    <property type="entry name" value="DENN DOMAIN-CONTAINING PROTEIN 1C"/>
    <property type="match status" value="1"/>
</dbReference>
<dbReference type="STRING" id="9258.ENSOANP00000013361"/>
<reference evidence="4" key="3">
    <citation type="submission" date="2025-09" db="UniProtKB">
        <authorList>
            <consortium name="Ensembl"/>
        </authorList>
    </citation>
    <scope>IDENTIFICATION</scope>
    <source>
        <strain evidence="4">Glennie</strain>
    </source>
</reference>
<dbReference type="InterPro" id="IPR040032">
    <property type="entry name" value="DENND1A/B/C"/>
</dbReference>
<evidence type="ECO:0000313" key="5">
    <source>
        <dbReference type="Proteomes" id="UP000002279"/>
    </source>
</evidence>
<dbReference type="InterPro" id="IPR043153">
    <property type="entry name" value="DENN_C"/>
</dbReference>
<reference evidence="4 5" key="1">
    <citation type="journal article" date="2008" name="Nature">
        <title>Genome analysis of the platypus reveals unique signatures of evolution.</title>
        <authorList>
            <person name="Warren W.C."/>
            <person name="Hillier L.W."/>
            <person name="Marshall Graves J.A."/>
            <person name="Birney E."/>
            <person name="Ponting C.P."/>
            <person name="Grutzner F."/>
            <person name="Belov K."/>
            <person name="Miller W."/>
            <person name="Clarke L."/>
            <person name="Chinwalla A.T."/>
            <person name="Yang S.P."/>
            <person name="Heger A."/>
            <person name="Locke D.P."/>
            <person name="Miethke P."/>
            <person name="Waters P.D."/>
            <person name="Veyrunes F."/>
            <person name="Fulton L."/>
            <person name="Fulton B."/>
            <person name="Graves T."/>
            <person name="Wallis J."/>
            <person name="Puente X.S."/>
            <person name="Lopez-Otin C."/>
            <person name="Ordonez G.R."/>
            <person name="Eichler E.E."/>
            <person name="Chen L."/>
            <person name="Cheng Z."/>
            <person name="Deakin J.E."/>
            <person name="Alsop A."/>
            <person name="Thompson K."/>
            <person name="Kirby P."/>
            <person name="Papenfuss A.T."/>
            <person name="Wakefield M.J."/>
            <person name="Olender T."/>
            <person name="Lancet D."/>
            <person name="Huttley G.A."/>
            <person name="Smit A.F."/>
            <person name="Pask A."/>
            <person name="Temple-Smith P."/>
            <person name="Batzer M.A."/>
            <person name="Walker J.A."/>
            <person name="Konkel M.K."/>
            <person name="Harris R.S."/>
            <person name="Whittington C.M."/>
            <person name="Wong E.S."/>
            <person name="Gemmell N.J."/>
            <person name="Buschiazzo E."/>
            <person name="Vargas Jentzsch I.M."/>
            <person name="Merkel A."/>
            <person name="Schmitz J."/>
            <person name="Zemann A."/>
            <person name="Churakov G."/>
            <person name="Kriegs J.O."/>
            <person name="Brosius J."/>
            <person name="Murchison E.P."/>
            <person name="Sachidanandam R."/>
            <person name="Smith C."/>
            <person name="Hannon G.J."/>
            <person name="Tsend-Ayush E."/>
            <person name="McMillan D."/>
            <person name="Attenborough R."/>
            <person name="Rens W."/>
            <person name="Ferguson-Smith M."/>
            <person name="Lefevre C.M."/>
            <person name="Sharp J.A."/>
            <person name="Nicholas K.R."/>
            <person name="Ray D.A."/>
            <person name="Kube M."/>
            <person name="Reinhardt R."/>
            <person name="Pringle T.H."/>
            <person name="Taylor J."/>
            <person name="Jones R.C."/>
            <person name="Nixon B."/>
            <person name="Dacheux J.L."/>
            <person name="Niwa H."/>
            <person name="Sekita Y."/>
            <person name="Huang X."/>
            <person name="Stark A."/>
            <person name="Kheradpour P."/>
            <person name="Kellis M."/>
            <person name="Flicek P."/>
            <person name="Chen Y."/>
            <person name="Webber C."/>
            <person name="Hardison R."/>
            <person name="Nelson J."/>
            <person name="Hallsworth-Pepin K."/>
            <person name="Delehaunty K."/>
            <person name="Markovic C."/>
            <person name="Minx P."/>
            <person name="Feng Y."/>
            <person name="Kremitzki C."/>
            <person name="Mitreva M."/>
            <person name="Glasscock J."/>
            <person name="Wylie T."/>
            <person name="Wohldmann P."/>
            <person name="Thiru P."/>
            <person name="Nhan M.N."/>
            <person name="Pohl C.S."/>
            <person name="Smith S.M."/>
            <person name="Hou S."/>
            <person name="Nefedov M."/>
            <person name="de Jong P.J."/>
            <person name="Renfree M.B."/>
            <person name="Mardis E.R."/>
            <person name="Wilson R.K."/>
        </authorList>
    </citation>
    <scope>NUCLEOTIDE SEQUENCE [LARGE SCALE GENOMIC DNA]</scope>
    <source>
        <strain evidence="4 5">Glennie</strain>
    </source>
</reference>
<dbReference type="Gene3D" id="3.30.450.200">
    <property type="match status" value="1"/>
</dbReference>
<dbReference type="Gene3D" id="3.40.50.11500">
    <property type="match status" value="1"/>
</dbReference>
<dbReference type="Bgee" id="ENSOANG00000008407">
    <property type="expression patterns" value="Expressed in liver and 6 other cell types or tissues"/>
</dbReference>
<dbReference type="HOGENOM" id="CLU_008196_4_2_1"/>
<evidence type="ECO:0000256" key="1">
    <source>
        <dbReference type="ARBA" id="ARBA00022658"/>
    </source>
</evidence>
<dbReference type="GO" id="GO:0005085">
    <property type="term" value="F:guanyl-nucleotide exchange factor activity"/>
    <property type="evidence" value="ECO:0007669"/>
    <property type="project" value="UniProtKB-KW"/>
</dbReference>
<dbReference type="OMA" id="SQLPWFE"/>
<organism evidence="4 5">
    <name type="scientific">Ornithorhynchus anatinus</name>
    <name type="common">Duckbill platypus</name>
    <dbReference type="NCBI Taxonomy" id="9258"/>
    <lineage>
        <taxon>Eukaryota</taxon>
        <taxon>Metazoa</taxon>
        <taxon>Chordata</taxon>
        <taxon>Craniata</taxon>
        <taxon>Vertebrata</taxon>
        <taxon>Euteleostomi</taxon>
        <taxon>Mammalia</taxon>
        <taxon>Monotremata</taxon>
        <taxon>Ornithorhynchidae</taxon>
        <taxon>Ornithorhynchus</taxon>
    </lineage>
</organism>
<feature type="domain" description="UDENN" evidence="3">
    <location>
        <begin position="1"/>
        <end position="269"/>
    </location>
</feature>
<dbReference type="FunFam" id="3.30.450.200:FF:000003">
    <property type="entry name" value="DENN domain containing 1A"/>
    <property type="match status" value="1"/>
</dbReference>
<dbReference type="Proteomes" id="UP000002279">
    <property type="component" value="Chromosome X1"/>
</dbReference>
<protein>
    <recommendedName>
        <fullName evidence="3">UDENN domain-containing protein</fullName>
    </recommendedName>
</protein>
<dbReference type="eggNOG" id="KOG3569">
    <property type="taxonomic scope" value="Eukaryota"/>
</dbReference>
<dbReference type="AlphaFoldDB" id="F6VW57"/>
<dbReference type="InterPro" id="IPR005113">
    <property type="entry name" value="uDENN_dom"/>
</dbReference>
<dbReference type="Ensembl" id="ENSOANT00000013364.3">
    <property type="protein sequence ID" value="ENSOANP00000013361.3"/>
    <property type="gene ID" value="ENSOANG00000008407.4"/>
</dbReference>
<dbReference type="GeneTree" id="ENSGT00940000161573"/>
<proteinExistence type="predicted"/>
<dbReference type="InterPro" id="IPR037516">
    <property type="entry name" value="Tripartite_DENN"/>
</dbReference>
<dbReference type="SMART" id="SM00799">
    <property type="entry name" value="DENN"/>
    <property type="match status" value="1"/>
</dbReference>
<keyword evidence="1" id="KW-0344">Guanine-nucleotide releasing factor</keyword>
<evidence type="ECO:0000256" key="2">
    <source>
        <dbReference type="SAM" id="MobiDB-lite"/>
    </source>
</evidence>
<evidence type="ECO:0000259" key="3">
    <source>
        <dbReference type="PROSITE" id="PS50211"/>
    </source>
</evidence>
<sequence length="269" mass="29916">MLPKFCFPYDVERVTPNPMVQHFTFVLTDLEGNRRFGFCRLAGGALSCLCILSYLPWFEVFYKLLNNVGDLLAKGQVSEAEELLSALYLHPVPGPHSPMGLELDQQHSKLKITSRSCPLPQGPGESQTVRGSQGGANQWDEGGREKGRREGRREGGRREEGRGEAVCAVVSCLLSPAPHQLSYFIAPDANSLPSIPESRNLTELVVAMTPENILHLYSSLLCERRILLTASKLSTLTACIHASASLLYPMQWQHVYIPTLPPHLLDYCW</sequence>
<feature type="region of interest" description="Disordered" evidence="2">
    <location>
        <begin position="114"/>
        <end position="160"/>
    </location>
</feature>
<feature type="compositionally biased region" description="Basic and acidic residues" evidence="2">
    <location>
        <begin position="141"/>
        <end position="160"/>
    </location>
</feature>
<accession>F6VW57</accession>
<dbReference type="PROSITE" id="PS50211">
    <property type="entry name" value="DENN"/>
    <property type="match status" value="1"/>
</dbReference>